<feature type="transmembrane region" description="Helical" evidence="1">
    <location>
        <begin position="170"/>
        <end position="187"/>
    </location>
</feature>
<proteinExistence type="predicted"/>
<keyword evidence="1" id="KW-1133">Transmembrane helix</keyword>
<name>A0A2X2IWA7_SPHMU</name>
<accession>A0A654CMJ9</accession>
<dbReference type="EMBL" id="UAUU01000002">
    <property type="protein sequence ID" value="SPZ83593.1"/>
    <property type="molecule type" value="Genomic_DNA"/>
</dbReference>
<dbReference type="GeneID" id="88829697"/>
<evidence type="ECO:0000256" key="1">
    <source>
        <dbReference type="SAM" id="Phobius"/>
    </source>
</evidence>
<dbReference type="Proteomes" id="UP000432350">
    <property type="component" value="Unassembled WGS sequence"/>
</dbReference>
<protein>
    <recommendedName>
        <fullName evidence="6">Copper chaperone NosL</fullName>
    </recommendedName>
</protein>
<reference evidence="2 4" key="1">
    <citation type="submission" date="2018-06" db="EMBL/GenBank/DDBJ databases">
        <authorList>
            <consortium name="Pathogen Informatics"/>
            <person name="Doyle S."/>
        </authorList>
    </citation>
    <scope>NUCLEOTIDE SEQUENCE [LARGE SCALE GENOMIC DNA]</scope>
    <source>
        <strain evidence="2 4">NCTC11343</strain>
    </source>
</reference>
<gene>
    <name evidence="2" type="ORF">NCTC11343_00112</name>
    <name evidence="3" type="ORF">SPHINGO8BC_51061</name>
</gene>
<sequence length="204" mass="23275">MMKTTSHLSAVHRILLILSGLALVAVIFLPIWRIELDAAQYPEGLELQIYSNKLAGQVDIINGLNHYIGMKTLHAEDFIEFKVLPYIILFFALAFLLTGFVQNRKLLYGLFFCFLLFGVAALVDFYIWEYNYGHQLDPSAPIKVPGMSYQPPLIGYKQLLNFGAYSIPDIGGWIFILCGIILAFCTVREWQNNKTLKLKSYEKL</sequence>
<dbReference type="Proteomes" id="UP000251241">
    <property type="component" value="Unassembled WGS sequence"/>
</dbReference>
<evidence type="ECO:0000313" key="2">
    <source>
        <dbReference type="EMBL" id="SPZ83593.1"/>
    </source>
</evidence>
<organism evidence="2 4">
    <name type="scientific">Sphingobacterium multivorum</name>
    <dbReference type="NCBI Taxonomy" id="28454"/>
    <lineage>
        <taxon>Bacteria</taxon>
        <taxon>Pseudomonadati</taxon>
        <taxon>Bacteroidota</taxon>
        <taxon>Sphingobacteriia</taxon>
        <taxon>Sphingobacteriales</taxon>
        <taxon>Sphingobacteriaceae</taxon>
        <taxon>Sphingobacterium</taxon>
    </lineage>
</organism>
<feature type="transmembrane region" description="Helical" evidence="1">
    <location>
        <begin position="12"/>
        <end position="32"/>
    </location>
</feature>
<evidence type="ECO:0000313" key="5">
    <source>
        <dbReference type="Proteomes" id="UP000432350"/>
    </source>
</evidence>
<dbReference type="RefSeq" id="WP_198386050.1">
    <property type="nucleotide sequence ID" value="NZ_CP068086.1"/>
</dbReference>
<feature type="transmembrane region" description="Helical" evidence="1">
    <location>
        <begin position="108"/>
        <end position="128"/>
    </location>
</feature>
<accession>A0A2X2IWA7</accession>
<keyword evidence="1" id="KW-0472">Membrane</keyword>
<reference evidence="3 5" key="2">
    <citation type="submission" date="2019-10" db="EMBL/GenBank/DDBJ databases">
        <authorList>
            <person name="Karimi E."/>
        </authorList>
    </citation>
    <scope>NUCLEOTIDE SEQUENCE [LARGE SCALE GENOMIC DNA]</scope>
    <source>
        <strain evidence="3">Sphingobacterium sp. 8BC</strain>
    </source>
</reference>
<evidence type="ECO:0008006" key="6">
    <source>
        <dbReference type="Google" id="ProtNLM"/>
    </source>
</evidence>
<keyword evidence="1" id="KW-0812">Transmembrane</keyword>
<evidence type="ECO:0000313" key="4">
    <source>
        <dbReference type="Proteomes" id="UP000251241"/>
    </source>
</evidence>
<dbReference type="AlphaFoldDB" id="A0A2X2IWA7"/>
<evidence type="ECO:0000313" key="3">
    <source>
        <dbReference type="EMBL" id="VXC94710.1"/>
    </source>
</evidence>
<feature type="transmembrane region" description="Helical" evidence="1">
    <location>
        <begin position="83"/>
        <end position="101"/>
    </location>
</feature>
<dbReference type="EMBL" id="CABWMV010000024">
    <property type="protein sequence ID" value="VXC94710.1"/>
    <property type="molecule type" value="Genomic_DNA"/>
</dbReference>